<comment type="function">
    <text evidence="7">Metal-dependent phosphatase that shows phosphatase activity against several substrates, including fructose-1-phosphate and fructose-6-phosphate. Its preference for fructose-1-phosphate, a strong glycating agent that causes DNA damage rather than a canonical yeast metabolite, suggests a damage-control function in hexose phosphate metabolism.</text>
</comment>
<comment type="catalytic activity">
    <reaction evidence="6 7">
        <text>beta-D-fructose 6-phosphate = dihydroxyacetone + D-glyceraldehyde 3-phosphate</text>
        <dbReference type="Rhea" id="RHEA:28002"/>
        <dbReference type="ChEBI" id="CHEBI:16016"/>
        <dbReference type="ChEBI" id="CHEBI:57634"/>
        <dbReference type="ChEBI" id="CHEBI:59776"/>
    </reaction>
</comment>
<dbReference type="AlphaFoldDB" id="A0A229XSX8"/>
<dbReference type="InterPro" id="IPR036075">
    <property type="entry name" value="ARMT-1-like_metal-bd_sf"/>
</dbReference>
<keyword evidence="3 7" id="KW-0479">Metal-binding</keyword>
<dbReference type="EC" id="3.1.3.-" evidence="7"/>
<dbReference type="FunFam" id="3.40.50.10880:FF:000007">
    <property type="entry name" value="DUF89 domain protein"/>
    <property type="match status" value="1"/>
</dbReference>
<sequence length="450" mass="50719">MPSATMNAEEVRAVWTSDKGSMAQQTAETRWAKIIQGVIDDIGETAGAQDVGCQKRAESIAIQIALKDIKTGIEQNKPLTPLPDDGKLDIQEWNKQLAAIGECSWTNCPWLFGECYMYRSIQRMLNSSKHWQNYDVFKRQKDSTFVKSRAAVEELASRYMQIVADTRLAQDESKEAAQKLLFIEMTEIALWGNATDLSLLANLTLEDLQNLQGREAIQKSQRNIVDNDTDDVWAYLQRTAGQTRRQIDIILDNAGFEFFTDVLYAAYLLEAGIATSIRLHTKEFPWFVSDVIPSDVASLFEHLESSECFPVRKHLDQLVPRLRKLFQSAAITTTSDPFWTTPFSFHEMPTKAPALFKELQNSYLVIFKGDLNYRKLTRDGLWPHTTTFETALGPLGKESGVKILALRTNKSDVCVGIPTQSKVDALNEEAPDGAWIRNGKYAIVSFSEGQ</sequence>
<feature type="domain" description="Damage-control phosphatase ARMT1-like metal-binding" evidence="8">
    <location>
        <begin position="26"/>
        <end position="424"/>
    </location>
</feature>
<name>A0A229XSX8_ASPFM</name>
<protein>
    <recommendedName>
        <fullName evidence="7">Sugar phosphate phosphatase</fullName>
        <ecNumber evidence="7">3.1.3.-</ecNumber>
    </recommendedName>
</protein>
<dbReference type="GO" id="GO:0016791">
    <property type="term" value="F:phosphatase activity"/>
    <property type="evidence" value="ECO:0007669"/>
    <property type="project" value="TreeGrafter"/>
</dbReference>
<comment type="catalytic activity">
    <reaction evidence="1 7">
        <text>beta-D-fructose 1-phosphate + H2O = D-fructose + phosphate</text>
        <dbReference type="Rhea" id="RHEA:35603"/>
        <dbReference type="ChEBI" id="CHEBI:15377"/>
        <dbReference type="ChEBI" id="CHEBI:37721"/>
        <dbReference type="ChEBI" id="CHEBI:43474"/>
        <dbReference type="ChEBI" id="CHEBI:138881"/>
    </reaction>
</comment>
<evidence type="ECO:0000313" key="10">
    <source>
        <dbReference type="Proteomes" id="UP000813423"/>
    </source>
</evidence>
<evidence type="ECO:0000256" key="6">
    <source>
        <dbReference type="ARBA" id="ARBA00048809"/>
    </source>
</evidence>
<evidence type="ECO:0000256" key="7">
    <source>
        <dbReference type="RuleBase" id="RU367030"/>
    </source>
</evidence>
<comment type="caution">
    <text evidence="9">The sequence shown here is derived from an EMBL/GenBank/DDBJ whole genome shotgun (WGS) entry which is preliminary data.</text>
</comment>
<dbReference type="Gene3D" id="1.20.930.60">
    <property type="match status" value="1"/>
</dbReference>
<dbReference type="OMA" id="SHFWTGP"/>
<dbReference type="SUPFAM" id="SSF111321">
    <property type="entry name" value="AF1104-like"/>
    <property type="match status" value="1"/>
</dbReference>
<evidence type="ECO:0000256" key="4">
    <source>
        <dbReference type="ARBA" id="ARBA00022801"/>
    </source>
</evidence>
<evidence type="ECO:0000259" key="8">
    <source>
        <dbReference type="Pfam" id="PF01937"/>
    </source>
</evidence>
<dbReference type="FunFam" id="1.20.930.60:FF:000005">
    <property type="entry name" value="DUF89 domain protein"/>
    <property type="match status" value="1"/>
</dbReference>
<proteinExistence type="inferred from homology"/>
<keyword evidence="4 7" id="KW-0378">Hydrolase</keyword>
<evidence type="ECO:0000256" key="3">
    <source>
        <dbReference type="ARBA" id="ARBA00022723"/>
    </source>
</evidence>
<gene>
    <name evidence="9" type="ORF">KXV57_001175</name>
</gene>
<dbReference type="Gene3D" id="3.40.50.10880">
    <property type="entry name" value="Uncharacterised protein PF01937, DUF89, domain 3"/>
    <property type="match status" value="1"/>
</dbReference>
<dbReference type="InterPro" id="IPR002791">
    <property type="entry name" value="ARMT1-like_metal-bd"/>
</dbReference>
<comment type="domain">
    <text evidence="7">Subfamily III proteins have a conserved RTxK motif about 40-50 residues from the C-terminus; the threonine may be replaced by serine or cysteine.</text>
</comment>
<evidence type="ECO:0000256" key="5">
    <source>
        <dbReference type="ARBA" id="ARBA00023211"/>
    </source>
</evidence>
<dbReference type="GO" id="GO:0005634">
    <property type="term" value="C:nucleus"/>
    <property type="evidence" value="ECO:0007669"/>
    <property type="project" value="TreeGrafter"/>
</dbReference>
<dbReference type="PANTHER" id="PTHR12260:SF6">
    <property type="entry name" value="DAMAGE-CONTROL PHOSPHATASE ARMT1"/>
    <property type="match status" value="1"/>
</dbReference>
<keyword evidence="5 7" id="KW-0464">Manganese</keyword>
<organism evidence="9 10">
    <name type="scientific">Aspergillus fumigatus</name>
    <name type="common">Neosartorya fumigata</name>
    <dbReference type="NCBI Taxonomy" id="746128"/>
    <lineage>
        <taxon>Eukaryota</taxon>
        <taxon>Fungi</taxon>
        <taxon>Dikarya</taxon>
        <taxon>Ascomycota</taxon>
        <taxon>Pezizomycotina</taxon>
        <taxon>Eurotiomycetes</taxon>
        <taxon>Eurotiomycetidae</taxon>
        <taxon>Eurotiales</taxon>
        <taxon>Aspergillaceae</taxon>
        <taxon>Aspergillus</taxon>
        <taxon>Aspergillus subgen. Fumigati</taxon>
    </lineage>
</organism>
<dbReference type="Pfam" id="PF01937">
    <property type="entry name" value="ARMT1-like_dom"/>
    <property type="match status" value="1"/>
</dbReference>
<dbReference type="InterPro" id="IPR039763">
    <property type="entry name" value="ARMT1"/>
</dbReference>
<comment type="cofactor">
    <cofactor evidence="7">
        <name>Mn(2+)</name>
        <dbReference type="ChEBI" id="CHEBI:29035"/>
    </cofactor>
    <cofactor evidence="7">
        <name>Ni(2+)</name>
        <dbReference type="ChEBI" id="CHEBI:49786"/>
    </cofactor>
</comment>
<evidence type="ECO:0000256" key="2">
    <source>
        <dbReference type="ARBA" id="ARBA00009519"/>
    </source>
</evidence>
<accession>A0A229XSX8</accession>
<comment type="similarity">
    <text evidence="2 7">Belongs to the damage-control phosphatase family. Sugar phosphate phosphatase III subfamily.</text>
</comment>
<dbReference type="EMBL" id="JAIBSC010000119">
    <property type="protein sequence ID" value="KAH1896630.1"/>
    <property type="molecule type" value="Genomic_DNA"/>
</dbReference>
<evidence type="ECO:0000256" key="1">
    <source>
        <dbReference type="ARBA" id="ARBA00001326"/>
    </source>
</evidence>
<dbReference type="Proteomes" id="UP000813423">
    <property type="component" value="Unassembled WGS sequence"/>
</dbReference>
<dbReference type="PANTHER" id="PTHR12260">
    <property type="entry name" value="DAMAGE-CONTROL PHOSPHATASE ARMT1"/>
    <property type="match status" value="1"/>
</dbReference>
<dbReference type="GO" id="GO:0046872">
    <property type="term" value="F:metal ion binding"/>
    <property type="evidence" value="ECO:0007669"/>
    <property type="project" value="UniProtKB-UniRule"/>
</dbReference>
<dbReference type="GO" id="GO:0006974">
    <property type="term" value="P:DNA damage response"/>
    <property type="evidence" value="ECO:0007669"/>
    <property type="project" value="TreeGrafter"/>
</dbReference>
<evidence type="ECO:0000313" key="9">
    <source>
        <dbReference type="EMBL" id="KAH1896630.1"/>
    </source>
</evidence>
<reference evidence="9" key="1">
    <citation type="submission" date="2021-08" db="EMBL/GenBank/DDBJ databases">
        <title>Global Aspergillus fumigatus from environmental and clinical sources.</title>
        <authorList>
            <person name="Barber A."/>
            <person name="Sae-Ong T."/>
        </authorList>
    </citation>
    <scope>NUCLEOTIDE SEQUENCE</scope>
    <source>
        <strain evidence="9">NRZ-2016-071</strain>
    </source>
</reference>